<dbReference type="RefSeq" id="WP_085752096.1">
    <property type="nucleotide sequence ID" value="NZ_BSPR01000009.1"/>
</dbReference>
<gene>
    <name evidence="1" type="ORF">A4W93_18935</name>
</gene>
<dbReference type="KEGG" id="rgu:A4W93_18935"/>
<dbReference type="STRING" id="946333.A4W93_18935"/>
<proteinExistence type="predicted"/>
<evidence type="ECO:0000313" key="2">
    <source>
        <dbReference type="Proteomes" id="UP000193427"/>
    </source>
</evidence>
<dbReference type="Proteomes" id="UP000193427">
    <property type="component" value="Chromosome"/>
</dbReference>
<organism evidence="1 2">
    <name type="scientific">Piscinibacter gummiphilus</name>
    <dbReference type="NCBI Taxonomy" id="946333"/>
    <lineage>
        <taxon>Bacteria</taxon>
        <taxon>Pseudomonadati</taxon>
        <taxon>Pseudomonadota</taxon>
        <taxon>Betaproteobacteria</taxon>
        <taxon>Burkholderiales</taxon>
        <taxon>Sphaerotilaceae</taxon>
        <taxon>Piscinibacter</taxon>
    </lineage>
</organism>
<dbReference type="EMBL" id="CP015118">
    <property type="protein sequence ID" value="ARN21802.1"/>
    <property type="molecule type" value="Genomic_DNA"/>
</dbReference>
<dbReference type="AlphaFoldDB" id="A0A1W6LC28"/>
<accession>A0A1W6LC28</accession>
<name>A0A1W6LC28_9BURK</name>
<keyword evidence="2" id="KW-1185">Reference proteome</keyword>
<reference evidence="1 2" key="1">
    <citation type="submission" date="2016-04" db="EMBL/GenBank/DDBJ databases">
        <title>Complete genome sequence of natural rubber-degrading, novel Gram-negative bacterium, Rhizobacter gummiphilus strain NS21.</title>
        <authorList>
            <person name="Tabata M."/>
            <person name="Kasai D."/>
            <person name="Fukuda M."/>
        </authorList>
    </citation>
    <scope>NUCLEOTIDE SEQUENCE [LARGE SCALE GENOMIC DNA]</scope>
    <source>
        <strain evidence="1 2">NS21</strain>
    </source>
</reference>
<protein>
    <submittedName>
        <fullName evidence="1">Uncharacterized protein</fullName>
    </submittedName>
</protein>
<sequence length="100" mass="11001">MTQFLNDLFSTLIRLVLIVSGLVVGGLVLLLALVMGAGLLVWSLLTGRKPVFRFAGLDPRATMAGMRARANAHAPRQQPRRPQAVEVIDIEAREVPDRRD</sequence>
<evidence type="ECO:0000313" key="1">
    <source>
        <dbReference type="EMBL" id="ARN21802.1"/>
    </source>
</evidence>